<reference evidence="1" key="1">
    <citation type="submission" date="2022-11" db="EMBL/GenBank/DDBJ databases">
        <title>Draft genome sequence of Sellimonas catena strain 18CBH55.</title>
        <authorList>
            <person name="Hisatomi A."/>
            <person name="Ohkuma M."/>
            <person name="Sakamoto M."/>
        </authorList>
    </citation>
    <scope>NUCLEOTIDE SEQUENCE</scope>
    <source>
        <strain evidence="1">18CBH55</strain>
    </source>
</reference>
<dbReference type="EMBL" id="BSCH01000011">
    <property type="protein sequence ID" value="GLG90411.1"/>
    <property type="molecule type" value="Genomic_DNA"/>
</dbReference>
<gene>
    <name evidence="1" type="ORF">Selli2_18380</name>
</gene>
<reference evidence="1" key="2">
    <citation type="submission" date="2022-11" db="EMBL/GenBank/DDBJ databases">
        <title>Draft genome sequence of Sellimonas catena strain 18CBH55.</title>
        <authorList>
            <person name="Atsushi H."/>
            <person name="Moriya O."/>
            <person name="Mitsuo S."/>
        </authorList>
    </citation>
    <scope>NUCLEOTIDE SEQUENCE</scope>
    <source>
        <strain evidence="1">18CBH55</strain>
    </source>
</reference>
<dbReference type="AlphaFoldDB" id="A0A9W6FFZ2"/>
<dbReference type="InterPro" id="IPR006944">
    <property type="entry name" value="Phage/GTA_portal"/>
</dbReference>
<sequence length="433" mass="48874">MRPFWKRSPTEMTDRGNAGAGKNVISMLTTTGEAYYSWNGKMYESDIIRACIRPKVKAIGKLVGKHIREDKKTGLLVNPDANIRFLLSEPNPYMTGQQMQEKVANQLCLNNNAFILIVRDENGKAIQLYPVPCTMAQAIYRSSGELYLKFWYANGNTGTFPYTDLIHLRQDYNESDLFGESPAPALTGMMNVIGTIDQGIVKAIKNSGVVRWLLTFNSNMREEDIKANVQKFVDNYLTVETDSFGAAGVDAKASVQRIEPKDYVPNATQTDRTTERIYSFFNTNKKIVQSDYTEDEWNAYYESEIEPIAIQMQETYSVKLFSRKERGFGNRIVFEANNLQCASLTTKLAFQAMVDRGAMTPNEWRGTMNMAPVEGGDAPIRRLDTQVVDLIETALSNMNSSNCMAVANIIQNLLKGGERDETQNRHQRESDPE</sequence>
<evidence type="ECO:0000313" key="2">
    <source>
        <dbReference type="Proteomes" id="UP001145094"/>
    </source>
</evidence>
<protein>
    <recommendedName>
        <fullName evidence="3">Phage portal protein</fullName>
    </recommendedName>
</protein>
<reference evidence="1" key="3">
    <citation type="journal article" date="2023" name="Int. J. Syst. Evol. Microbiol.">
        <title>Sellimonas catena sp. nov., isolated from human faeces.</title>
        <authorList>
            <person name="Hisatomi A."/>
            <person name="Ohkuma M."/>
            <person name="Sakamoto M."/>
        </authorList>
    </citation>
    <scope>NUCLEOTIDE SEQUENCE</scope>
    <source>
        <strain evidence="1">18CBH55</strain>
    </source>
</reference>
<dbReference type="Pfam" id="PF04860">
    <property type="entry name" value="Phage_portal"/>
    <property type="match status" value="1"/>
</dbReference>
<comment type="caution">
    <text evidence="1">The sequence shown here is derived from an EMBL/GenBank/DDBJ whole genome shotgun (WGS) entry which is preliminary data.</text>
</comment>
<proteinExistence type="predicted"/>
<dbReference type="Proteomes" id="UP001145094">
    <property type="component" value="Unassembled WGS sequence"/>
</dbReference>
<name>A0A9W6FFZ2_9FIRM</name>
<evidence type="ECO:0008006" key="3">
    <source>
        <dbReference type="Google" id="ProtNLM"/>
    </source>
</evidence>
<accession>A0A9W6FFZ2</accession>
<dbReference type="RefSeq" id="WP_281845265.1">
    <property type="nucleotide sequence ID" value="NZ_BSCH01000011.1"/>
</dbReference>
<organism evidence="1 2">
    <name type="scientific">Sellimonas catena</name>
    <dbReference type="NCBI Taxonomy" id="2994035"/>
    <lineage>
        <taxon>Bacteria</taxon>
        <taxon>Bacillati</taxon>
        <taxon>Bacillota</taxon>
        <taxon>Clostridia</taxon>
        <taxon>Lachnospirales</taxon>
        <taxon>Lachnospiraceae</taxon>
        <taxon>Sellimonas</taxon>
    </lineage>
</organism>
<evidence type="ECO:0000313" key="1">
    <source>
        <dbReference type="EMBL" id="GLG90411.1"/>
    </source>
</evidence>